<dbReference type="EMBL" id="AUXX01000047">
    <property type="protein sequence ID" value="KZN60842.1"/>
    <property type="molecule type" value="Genomic_DNA"/>
</dbReference>
<proteinExistence type="predicted"/>
<dbReference type="RefSeq" id="WP_063382862.1">
    <property type="nucleotide sequence ID" value="NZ_AUXX01000047.1"/>
</dbReference>
<gene>
    <name evidence="1" type="ORF">N478_25900</name>
</gene>
<evidence type="ECO:0000313" key="2">
    <source>
        <dbReference type="Proteomes" id="UP000076661"/>
    </source>
</evidence>
<comment type="caution">
    <text evidence="1">The sequence shown here is derived from an EMBL/GenBank/DDBJ whole genome shotgun (WGS) entry which is preliminary data.</text>
</comment>
<evidence type="ECO:0000313" key="1">
    <source>
        <dbReference type="EMBL" id="KZN60842.1"/>
    </source>
</evidence>
<protein>
    <submittedName>
        <fullName evidence="1">Uncharacterized protein</fullName>
    </submittedName>
</protein>
<accession>A0A167JAN5</accession>
<organism evidence="1 2">
    <name type="scientific">Pseudoalteromonas luteoviolacea S4060-1</name>
    <dbReference type="NCBI Taxonomy" id="1365257"/>
    <lineage>
        <taxon>Bacteria</taxon>
        <taxon>Pseudomonadati</taxon>
        <taxon>Pseudomonadota</taxon>
        <taxon>Gammaproteobacteria</taxon>
        <taxon>Alteromonadales</taxon>
        <taxon>Pseudoalteromonadaceae</taxon>
        <taxon>Pseudoalteromonas</taxon>
    </lineage>
</organism>
<dbReference type="PATRIC" id="fig|1365257.3.peg.4701"/>
<name>A0A167JAN5_9GAMM</name>
<dbReference type="Proteomes" id="UP000076661">
    <property type="component" value="Unassembled WGS sequence"/>
</dbReference>
<sequence>MIDDPFHQTVSVFINLDKTYTSGQLNRKLKELGAKLHYDVYSFERKDKGPLWQSESLIYVVTFDDDKEVDAQDSSNKLELQYPLATLGTEQISKFANVVSNVADAFSVKPLLNGSEVTEIEIVEHCDGLVTDLMETWGEEPGSETLRMIIESHY</sequence>
<reference evidence="1 2" key="1">
    <citation type="submission" date="2013-07" db="EMBL/GenBank/DDBJ databases">
        <title>Comparative Genomic and Metabolomic Analysis of Twelve Strains of Pseudoalteromonas luteoviolacea.</title>
        <authorList>
            <person name="Vynne N.G."/>
            <person name="Mansson M."/>
            <person name="Gram L."/>
        </authorList>
    </citation>
    <scope>NUCLEOTIDE SEQUENCE [LARGE SCALE GENOMIC DNA]</scope>
    <source>
        <strain evidence="1 2">S4060-1</strain>
    </source>
</reference>
<dbReference type="AlphaFoldDB" id="A0A167JAN5"/>